<evidence type="ECO:0000256" key="2">
    <source>
        <dbReference type="ARBA" id="ARBA00011814"/>
    </source>
</evidence>
<dbReference type="PANTHER" id="PTHR12901">
    <property type="entry name" value="SPERM PROTEIN HOMOLOG"/>
    <property type="match status" value="1"/>
</dbReference>
<dbReference type="EMBL" id="NHYE01005469">
    <property type="protein sequence ID" value="PPQ72191.1"/>
    <property type="molecule type" value="Genomic_DNA"/>
</dbReference>
<dbReference type="OrthoDB" id="292693at2759"/>
<dbReference type="InterPro" id="IPR023393">
    <property type="entry name" value="START-like_dom_sf"/>
</dbReference>
<comment type="similarity">
    <text evidence="1">Belongs to the COQ10 family.</text>
</comment>
<proteinExistence type="inferred from homology"/>
<dbReference type="CDD" id="cd07813">
    <property type="entry name" value="COQ10p_like"/>
    <property type="match status" value="1"/>
</dbReference>
<dbReference type="PANTHER" id="PTHR12901:SF10">
    <property type="entry name" value="COENZYME Q-BINDING PROTEIN COQ10, MITOCHONDRIAL"/>
    <property type="match status" value="1"/>
</dbReference>
<dbReference type="FunCoup" id="A0A409W122">
    <property type="interactions" value="171"/>
</dbReference>
<comment type="function">
    <text evidence="3">Required for the function of coenzyme Q in the respiratory chain. May serve as a chaperone or may be involved in the transport of Q6 from its site of synthesis to the catalytic sites of the respiratory complexes.</text>
</comment>
<dbReference type="Pfam" id="PF03364">
    <property type="entry name" value="Polyketide_cyc"/>
    <property type="match status" value="1"/>
</dbReference>
<dbReference type="Proteomes" id="UP000284706">
    <property type="component" value="Unassembled WGS sequence"/>
</dbReference>
<evidence type="ECO:0000259" key="4">
    <source>
        <dbReference type="Pfam" id="PF03364"/>
    </source>
</evidence>
<name>A0A409W122_9AGAR</name>
<gene>
    <name evidence="5" type="ORF">CVT26_006922</name>
</gene>
<dbReference type="InterPro" id="IPR044996">
    <property type="entry name" value="COQ10-like"/>
</dbReference>
<dbReference type="InParanoid" id="A0A409W122"/>
<organism evidence="5 6">
    <name type="scientific">Gymnopilus dilepis</name>
    <dbReference type="NCBI Taxonomy" id="231916"/>
    <lineage>
        <taxon>Eukaryota</taxon>
        <taxon>Fungi</taxon>
        <taxon>Dikarya</taxon>
        <taxon>Basidiomycota</taxon>
        <taxon>Agaricomycotina</taxon>
        <taxon>Agaricomycetes</taxon>
        <taxon>Agaricomycetidae</taxon>
        <taxon>Agaricales</taxon>
        <taxon>Agaricineae</taxon>
        <taxon>Hymenogastraceae</taxon>
        <taxon>Gymnopilus</taxon>
    </lineage>
</organism>
<comment type="subunit">
    <text evidence="2">Interacts with coenzyme Q.</text>
</comment>
<dbReference type="GO" id="GO:0048039">
    <property type="term" value="F:ubiquinone binding"/>
    <property type="evidence" value="ECO:0007669"/>
    <property type="project" value="InterPro"/>
</dbReference>
<protein>
    <recommendedName>
        <fullName evidence="4">Coenzyme Q-binding protein COQ10 START domain-containing protein</fullName>
    </recommendedName>
</protein>
<evidence type="ECO:0000313" key="5">
    <source>
        <dbReference type="EMBL" id="PPQ72191.1"/>
    </source>
</evidence>
<reference evidence="5 6" key="1">
    <citation type="journal article" date="2018" name="Evol. Lett.">
        <title>Horizontal gene cluster transfer increased hallucinogenic mushroom diversity.</title>
        <authorList>
            <person name="Reynolds H.T."/>
            <person name="Vijayakumar V."/>
            <person name="Gluck-Thaler E."/>
            <person name="Korotkin H.B."/>
            <person name="Matheny P.B."/>
            <person name="Slot J.C."/>
        </authorList>
    </citation>
    <scope>NUCLEOTIDE SEQUENCE [LARGE SCALE GENOMIC DNA]</scope>
    <source>
        <strain evidence="5 6">SRW20</strain>
    </source>
</reference>
<evidence type="ECO:0000313" key="6">
    <source>
        <dbReference type="Proteomes" id="UP000284706"/>
    </source>
</evidence>
<keyword evidence="6" id="KW-1185">Reference proteome</keyword>
<evidence type="ECO:0000256" key="3">
    <source>
        <dbReference type="ARBA" id="ARBA00024947"/>
    </source>
</evidence>
<comment type="caution">
    <text evidence="5">The sequence shown here is derived from an EMBL/GenBank/DDBJ whole genome shotgun (WGS) entry which is preliminary data.</text>
</comment>
<dbReference type="SUPFAM" id="SSF55961">
    <property type="entry name" value="Bet v1-like"/>
    <property type="match status" value="1"/>
</dbReference>
<evidence type="ECO:0000256" key="1">
    <source>
        <dbReference type="ARBA" id="ARBA00006885"/>
    </source>
</evidence>
<sequence length="208" mass="22924">MSLLTTALKTPLCTTGCLRRSLFSFPSLPSSPFGNGTSPQTYREEKILPYSDKELYAVVADVASYPQFIPFCTGSRIDRSAFGRAMQEKTEVEAELTVGFLNFKESYVSIVTCIPFKSVQAQASSSTPLFKTLSTTWNFQRTAITPIIVNADCTARNSSTLVSFDLTYEFANPIHAGISAAFFGQVSKLMIKAFQDRCSAVYGPRNLR</sequence>
<accession>A0A409W122</accession>
<dbReference type="GO" id="GO:0045333">
    <property type="term" value="P:cellular respiration"/>
    <property type="evidence" value="ECO:0007669"/>
    <property type="project" value="InterPro"/>
</dbReference>
<dbReference type="GO" id="GO:0005739">
    <property type="term" value="C:mitochondrion"/>
    <property type="evidence" value="ECO:0007669"/>
    <property type="project" value="TreeGrafter"/>
</dbReference>
<feature type="domain" description="Coenzyme Q-binding protein COQ10 START" evidence="4">
    <location>
        <begin position="49"/>
        <end position="194"/>
    </location>
</feature>
<dbReference type="InterPro" id="IPR005031">
    <property type="entry name" value="COQ10_START"/>
</dbReference>
<dbReference type="AlphaFoldDB" id="A0A409W122"/>
<dbReference type="STRING" id="231916.A0A409W122"/>
<dbReference type="Gene3D" id="3.30.530.20">
    <property type="match status" value="1"/>
</dbReference>